<dbReference type="RefSeq" id="WP_377868388.1">
    <property type="nucleotide sequence ID" value="NZ_JBHMAY010000005.1"/>
</dbReference>
<dbReference type="Gene3D" id="1.20.120.1220">
    <property type="match status" value="1"/>
</dbReference>
<keyword evidence="4" id="KW-1185">Reference proteome</keyword>
<dbReference type="InterPro" id="IPR000045">
    <property type="entry name" value="Prepilin_IV_endopep_pep"/>
</dbReference>
<dbReference type="Proteomes" id="UP001595764">
    <property type="component" value="Unassembled WGS sequence"/>
</dbReference>
<keyword evidence="1" id="KW-0812">Transmembrane</keyword>
<evidence type="ECO:0000313" key="4">
    <source>
        <dbReference type="Proteomes" id="UP001595764"/>
    </source>
</evidence>
<keyword evidence="1" id="KW-0472">Membrane</keyword>
<gene>
    <name evidence="3" type="ORF">ACFORO_08435</name>
</gene>
<dbReference type="EC" id="3.4.23.43" evidence="3"/>
<evidence type="ECO:0000313" key="3">
    <source>
        <dbReference type="EMBL" id="MFC3510186.1"/>
    </source>
</evidence>
<organism evidence="3 4">
    <name type="scientific">Amycolatopsis halotolerans</name>
    <dbReference type="NCBI Taxonomy" id="330083"/>
    <lineage>
        <taxon>Bacteria</taxon>
        <taxon>Bacillati</taxon>
        <taxon>Actinomycetota</taxon>
        <taxon>Actinomycetes</taxon>
        <taxon>Pseudonocardiales</taxon>
        <taxon>Pseudonocardiaceae</taxon>
        <taxon>Amycolatopsis</taxon>
    </lineage>
</organism>
<protein>
    <submittedName>
        <fullName evidence="3">Prepilin peptidase</fullName>
        <ecNumber evidence="3">3.4.23.43</ecNumber>
    </submittedName>
</protein>
<proteinExistence type="predicted"/>
<feature type="transmembrane region" description="Helical" evidence="1">
    <location>
        <begin position="137"/>
        <end position="164"/>
    </location>
</feature>
<feature type="domain" description="Prepilin type IV endopeptidase peptidase" evidence="2">
    <location>
        <begin position="50"/>
        <end position="156"/>
    </location>
</feature>
<keyword evidence="1" id="KW-1133">Transmembrane helix</keyword>
<feature type="transmembrane region" description="Helical" evidence="1">
    <location>
        <begin position="71"/>
        <end position="89"/>
    </location>
</feature>
<feature type="transmembrane region" description="Helical" evidence="1">
    <location>
        <begin position="96"/>
        <end position="117"/>
    </location>
</feature>
<dbReference type="EMBL" id="JBHRWI010000012">
    <property type="protein sequence ID" value="MFC3510186.1"/>
    <property type="molecule type" value="Genomic_DNA"/>
</dbReference>
<feature type="transmembrane region" description="Helical" evidence="1">
    <location>
        <begin position="26"/>
        <end position="59"/>
    </location>
</feature>
<dbReference type="GO" id="GO:0004190">
    <property type="term" value="F:aspartic-type endopeptidase activity"/>
    <property type="evidence" value="ECO:0007669"/>
    <property type="project" value="UniProtKB-EC"/>
</dbReference>
<name>A0ABV7QDZ0_9PSEU</name>
<sequence length="192" mass="19586">MVAAFSGVAGIVVLRRVGVTSRRRELALIGAVPAIAGCSPPLLLPTAVPLVLFGVSAAIVDFAEYRVPNRLSATFFVSLMALIACTAMFSGTPEMLLRGVVGGVAWAVLLLASFVLSRHPGPGDVKLAPSLGLLAGAAGWPAIGAAIVFSYLIAGIQALAIVVLRPEQRRIPLAPAMVGGTVLAIALTPLAD</sequence>
<comment type="caution">
    <text evidence="3">The sequence shown here is derived from an EMBL/GenBank/DDBJ whole genome shotgun (WGS) entry which is preliminary data.</text>
</comment>
<evidence type="ECO:0000256" key="1">
    <source>
        <dbReference type="SAM" id="Phobius"/>
    </source>
</evidence>
<reference evidence="4" key="1">
    <citation type="journal article" date="2019" name="Int. J. Syst. Evol. Microbiol.">
        <title>The Global Catalogue of Microorganisms (GCM) 10K type strain sequencing project: providing services to taxonomists for standard genome sequencing and annotation.</title>
        <authorList>
            <consortium name="The Broad Institute Genomics Platform"/>
            <consortium name="The Broad Institute Genome Sequencing Center for Infectious Disease"/>
            <person name="Wu L."/>
            <person name="Ma J."/>
        </authorList>
    </citation>
    <scope>NUCLEOTIDE SEQUENCE [LARGE SCALE GENOMIC DNA]</scope>
    <source>
        <strain evidence="4">CGMCC 4.7682</strain>
    </source>
</reference>
<evidence type="ECO:0000259" key="2">
    <source>
        <dbReference type="Pfam" id="PF01478"/>
    </source>
</evidence>
<accession>A0ABV7QDZ0</accession>
<keyword evidence="3" id="KW-0378">Hydrolase</keyword>
<dbReference type="Pfam" id="PF01478">
    <property type="entry name" value="Peptidase_A24"/>
    <property type="match status" value="1"/>
</dbReference>
<feature type="transmembrane region" description="Helical" evidence="1">
    <location>
        <begin position="171"/>
        <end position="191"/>
    </location>
</feature>